<dbReference type="InterPro" id="IPR051317">
    <property type="entry name" value="Gfo/Idh/MocA_oxidoreduct"/>
</dbReference>
<comment type="similarity">
    <text evidence="1">Belongs to the Gfo/Idh/MocA family.</text>
</comment>
<evidence type="ECO:0000259" key="3">
    <source>
        <dbReference type="Pfam" id="PF01408"/>
    </source>
</evidence>
<dbReference type="Pfam" id="PF01408">
    <property type="entry name" value="GFO_IDH_MocA"/>
    <property type="match status" value="1"/>
</dbReference>
<evidence type="ECO:0000313" key="6">
    <source>
        <dbReference type="EMBL" id="RDU51122.1"/>
    </source>
</evidence>
<evidence type="ECO:0000313" key="7">
    <source>
        <dbReference type="Proteomes" id="UP000256321"/>
    </source>
</evidence>
<dbReference type="RefSeq" id="WP_115497716.1">
    <property type="nucleotide sequence ID" value="NZ_JACRTI010000001.1"/>
</dbReference>
<dbReference type="Proteomes" id="UP000629596">
    <property type="component" value="Unassembled WGS sequence"/>
</dbReference>
<sequence length="353" mass="39475">MDKIKTGLAAFGMSGQIFHAPFISTNPAFCLTAITERSKELSKERYPSARIVRSFDELIAMDELELIVVNTPDSTHYDYARRALEAGKNVIVEKPFTATVRQGEELIALARSKGLALSVYQNRRWDSDFLTVKEILDKGVLGRLVEFESTFPRYRNFIKPGTWKETGEMGGGLTYNLGAHVIDQAVQLFGVPEAIFADIDIIRTGGLVDDYFVIHLLRPSKAPHVKVTLKSSYLMCEPEPRFVLHGTEGSFVKYGLDRQEADLNEGLMPGTANWGVEDESIWGLLHTEKDGNIVRHKYPSLAGNYAGFYDNIHRHLRLSEPLQTDAAGVLPVIRLIEAAWESSKEGKVVKFGK</sequence>
<evidence type="ECO:0000256" key="2">
    <source>
        <dbReference type="ARBA" id="ARBA00023002"/>
    </source>
</evidence>
<dbReference type="PANTHER" id="PTHR43708">
    <property type="entry name" value="CONSERVED EXPRESSED OXIDOREDUCTASE (EUROFUNG)"/>
    <property type="match status" value="1"/>
</dbReference>
<feature type="domain" description="Gfo/Idh/MocA-like oxidoreductase C-terminal" evidence="4">
    <location>
        <begin position="133"/>
        <end position="350"/>
    </location>
</feature>
<dbReference type="PANTHER" id="PTHR43708:SF5">
    <property type="entry name" value="CONSERVED EXPRESSED OXIDOREDUCTASE (EUROFUNG)-RELATED"/>
    <property type="match status" value="1"/>
</dbReference>
<evidence type="ECO:0000259" key="4">
    <source>
        <dbReference type="Pfam" id="PF02894"/>
    </source>
</evidence>
<gene>
    <name evidence="6" type="ORF">DWU89_00375</name>
    <name evidence="5" type="ORF">H8784_00370</name>
</gene>
<evidence type="ECO:0000256" key="1">
    <source>
        <dbReference type="ARBA" id="ARBA00010928"/>
    </source>
</evidence>
<organism evidence="6 7">
    <name type="scientific">Parabacteroides acidifaciens</name>
    <dbReference type="NCBI Taxonomy" id="2290935"/>
    <lineage>
        <taxon>Bacteria</taxon>
        <taxon>Pseudomonadati</taxon>
        <taxon>Bacteroidota</taxon>
        <taxon>Bacteroidia</taxon>
        <taxon>Bacteroidales</taxon>
        <taxon>Tannerellaceae</taxon>
        <taxon>Parabacteroides</taxon>
    </lineage>
</organism>
<dbReference type="Pfam" id="PF02894">
    <property type="entry name" value="GFO_IDH_MocA_C"/>
    <property type="match status" value="1"/>
</dbReference>
<accession>A0A3D8HK20</accession>
<evidence type="ECO:0000313" key="8">
    <source>
        <dbReference type="Proteomes" id="UP000629596"/>
    </source>
</evidence>
<dbReference type="Gene3D" id="3.40.50.720">
    <property type="entry name" value="NAD(P)-binding Rossmann-like Domain"/>
    <property type="match status" value="1"/>
</dbReference>
<dbReference type="Proteomes" id="UP000256321">
    <property type="component" value="Unassembled WGS sequence"/>
</dbReference>
<reference evidence="6 7" key="1">
    <citation type="submission" date="2018-07" db="EMBL/GenBank/DDBJ databases">
        <title>Parabacteroides acidifaciens nov. sp., isolated from human feces.</title>
        <authorList>
            <person name="Wang Y.J."/>
        </authorList>
    </citation>
    <scope>NUCLEOTIDE SEQUENCE [LARGE SCALE GENOMIC DNA]</scope>
    <source>
        <strain evidence="6 7">426-9</strain>
    </source>
</reference>
<reference evidence="5 8" key="2">
    <citation type="submission" date="2020-08" db="EMBL/GenBank/DDBJ databases">
        <title>Genome public.</title>
        <authorList>
            <person name="Liu C."/>
            <person name="Sun Q."/>
        </authorList>
    </citation>
    <scope>NUCLEOTIDE SEQUENCE [LARGE SCALE GENOMIC DNA]</scope>
    <source>
        <strain evidence="5 8">426_9</strain>
    </source>
</reference>
<proteinExistence type="inferred from homology"/>
<dbReference type="InterPro" id="IPR000683">
    <property type="entry name" value="Gfo/Idh/MocA-like_OxRdtase_N"/>
</dbReference>
<feature type="domain" description="Gfo/Idh/MocA-like oxidoreductase N-terminal" evidence="3">
    <location>
        <begin position="11"/>
        <end position="120"/>
    </location>
</feature>
<keyword evidence="8" id="KW-1185">Reference proteome</keyword>
<dbReference type="GO" id="GO:0016491">
    <property type="term" value="F:oxidoreductase activity"/>
    <property type="evidence" value="ECO:0007669"/>
    <property type="project" value="UniProtKB-KW"/>
</dbReference>
<dbReference type="InterPro" id="IPR004104">
    <property type="entry name" value="Gfo/Idh/MocA-like_OxRdtase_C"/>
</dbReference>
<dbReference type="GO" id="GO:0000166">
    <property type="term" value="F:nucleotide binding"/>
    <property type="evidence" value="ECO:0007669"/>
    <property type="project" value="InterPro"/>
</dbReference>
<comment type="caution">
    <text evidence="6">The sequence shown here is derived from an EMBL/GenBank/DDBJ whole genome shotgun (WGS) entry which is preliminary data.</text>
</comment>
<dbReference type="EMBL" id="QREV01000001">
    <property type="protein sequence ID" value="RDU51122.1"/>
    <property type="molecule type" value="Genomic_DNA"/>
</dbReference>
<keyword evidence="2" id="KW-0560">Oxidoreductase</keyword>
<dbReference type="EMBL" id="JACRTI010000001">
    <property type="protein sequence ID" value="MBC8600172.1"/>
    <property type="molecule type" value="Genomic_DNA"/>
</dbReference>
<evidence type="ECO:0000313" key="5">
    <source>
        <dbReference type="EMBL" id="MBC8600172.1"/>
    </source>
</evidence>
<name>A0A3D8HK20_9BACT</name>
<dbReference type="InterPro" id="IPR036291">
    <property type="entry name" value="NAD(P)-bd_dom_sf"/>
</dbReference>
<protein>
    <submittedName>
        <fullName evidence="5 6">Oxidoreductase</fullName>
    </submittedName>
</protein>
<dbReference type="AlphaFoldDB" id="A0A3D8HK20"/>
<dbReference type="SUPFAM" id="SSF51735">
    <property type="entry name" value="NAD(P)-binding Rossmann-fold domains"/>
    <property type="match status" value="1"/>
</dbReference>
<dbReference type="Gene3D" id="3.30.360.10">
    <property type="entry name" value="Dihydrodipicolinate Reductase, domain 2"/>
    <property type="match status" value="1"/>
</dbReference>